<proteinExistence type="predicted"/>
<evidence type="ECO:0000313" key="1">
    <source>
        <dbReference type="EMBL" id="EMY03466.1"/>
    </source>
</evidence>
<dbReference type="Proteomes" id="UP000012329">
    <property type="component" value="Unassembled WGS sequence"/>
</dbReference>
<organism evidence="1 2">
    <name type="scientific">Leptospira interrogans str. 2002000626</name>
    <dbReference type="NCBI Taxonomy" id="996803"/>
    <lineage>
        <taxon>Bacteria</taxon>
        <taxon>Pseudomonadati</taxon>
        <taxon>Spirochaetota</taxon>
        <taxon>Spirochaetia</taxon>
        <taxon>Leptospirales</taxon>
        <taxon>Leptospiraceae</taxon>
        <taxon>Leptospira</taxon>
    </lineage>
</organism>
<dbReference type="AlphaFoldDB" id="A0A829D5K6"/>
<sequence>MFHRKFFLKHFLTSEFPGKNPETRFQNKKTFKTDSDMNPVIHAVRKTYVRFS</sequence>
<accession>A0A829D5K6</accession>
<evidence type="ECO:0000313" key="2">
    <source>
        <dbReference type="Proteomes" id="UP000012329"/>
    </source>
</evidence>
<dbReference type="EMBL" id="AFJL02000179">
    <property type="protein sequence ID" value="EMY03466.1"/>
    <property type="molecule type" value="Genomic_DNA"/>
</dbReference>
<protein>
    <submittedName>
        <fullName evidence="1">Uncharacterized protein</fullName>
    </submittedName>
</protein>
<reference evidence="1 2" key="1">
    <citation type="submission" date="2013-02" db="EMBL/GenBank/DDBJ databases">
        <authorList>
            <person name="Harkins D.M."/>
            <person name="Durkin A.S."/>
            <person name="Brinkac L.M."/>
            <person name="Haft D.H."/>
            <person name="Selengut J.D."/>
            <person name="Sanka R."/>
            <person name="DePew J."/>
            <person name="Purushe J."/>
            <person name="Whelen A.C."/>
            <person name="Vinetz J.M."/>
            <person name="Sutton G.G."/>
            <person name="Nierman W.C."/>
            <person name="Fouts D.E."/>
        </authorList>
    </citation>
    <scope>NUCLEOTIDE SEQUENCE [LARGE SCALE GENOMIC DNA]</scope>
    <source>
        <strain evidence="1 2">2002000626</strain>
    </source>
</reference>
<comment type="caution">
    <text evidence="1">The sequence shown here is derived from an EMBL/GenBank/DDBJ whole genome shotgun (WGS) entry which is preliminary data.</text>
</comment>
<gene>
    <name evidence="1" type="ORF">LEP1GSC029_2944</name>
</gene>
<name>A0A829D5K6_LEPIR</name>